<evidence type="ECO:0000256" key="4">
    <source>
        <dbReference type="ARBA" id="ARBA00023157"/>
    </source>
</evidence>
<dbReference type="PANTHER" id="PTHR45663">
    <property type="entry name" value="GEO12009P1"/>
    <property type="match status" value="1"/>
</dbReference>
<dbReference type="EMBL" id="BMCT01000001">
    <property type="protein sequence ID" value="GGF45444.1"/>
    <property type="molecule type" value="Genomic_DNA"/>
</dbReference>
<dbReference type="PRINTS" id="PR00421">
    <property type="entry name" value="THIOREDOXIN"/>
</dbReference>
<accession>A0A917BJF1</accession>
<dbReference type="Pfam" id="PF14561">
    <property type="entry name" value="TPR_20"/>
    <property type="match status" value="1"/>
</dbReference>
<evidence type="ECO:0000313" key="8">
    <source>
        <dbReference type="EMBL" id="GGF45444.1"/>
    </source>
</evidence>
<dbReference type="Gene3D" id="1.25.40.10">
    <property type="entry name" value="Tetratricopeptide repeat domain"/>
    <property type="match status" value="2"/>
</dbReference>
<dbReference type="InterPro" id="IPR017937">
    <property type="entry name" value="Thioredoxin_CS"/>
</dbReference>
<comment type="similarity">
    <text evidence="1">Belongs to the thioredoxin family.</text>
</comment>
<evidence type="ECO:0000256" key="2">
    <source>
        <dbReference type="ARBA" id="ARBA00022448"/>
    </source>
</evidence>
<dbReference type="FunFam" id="3.40.30.10:FF:000001">
    <property type="entry name" value="Thioredoxin"/>
    <property type="match status" value="1"/>
</dbReference>
<name>A0A917BJF1_9HYPH</name>
<gene>
    <name evidence="8" type="primary">trxA</name>
    <name evidence="8" type="ORF">GCM10007301_01190</name>
</gene>
<evidence type="ECO:0000256" key="5">
    <source>
        <dbReference type="ARBA" id="ARBA00023284"/>
    </source>
</evidence>
<organism evidence="8 9">
    <name type="scientific">Azorhizobium oxalatiphilum</name>
    <dbReference type="NCBI Taxonomy" id="980631"/>
    <lineage>
        <taxon>Bacteria</taxon>
        <taxon>Pseudomonadati</taxon>
        <taxon>Pseudomonadota</taxon>
        <taxon>Alphaproteobacteria</taxon>
        <taxon>Hyphomicrobiales</taxon>
        <taxon>Xanthobacteraceae</taxon>
        <taxon>Azorhizobium</taxon>
    </lineage>
</organism>
<dbReference type="Pfam" id="PF14559">
    <property type="entry name" value="TPR_19"/>
    <property type="match status" value="1"/>
</dbReference>
<proteinExistence type="inferred from homology"/>
<keyword evidence="2" id="KW-0813">Transport</keyword>
<dbReference type="GO" id="GO:0015035">
    <property type="term" value="F:protein-disulfide reductase activity"/>
    <property type="evidence" value="ECO:0007669"/>
    <property type="project" value="UniProtKB-UniRule"/>
</dbReference>
<dbReference type="RefSeq" id="WP_188574418.1">
    <property type="nucleotide sequence ID" value="NZ_BMCT01000001.1"/>
</dbReference>
<dbReference type="PANTHER" id="PTHR45663:SF11">
    <property type="entry name" value="GEO12009P1"/>
    <property type="match status" value="1"/>
</dbReference>
<keyword evidence="9" id="KW-1185">Reference proteome</keyword>
<sequence>MLLNQAGGTQSPAQAGDDLVVDTTMQTFMADVMEDSKTRPVLVDFWAPWCGPCKTLTPIIEKAVRAKKGKVRLAKMNIDEHPGIAQRLGVQSIPAVYAFVNGQPVDGFTGALPESQITAFIDRLTGEDAGLAELIEVAEQALAGGDAVAAGNAFGRVLSEEPENLKALGGLARALVVLGDLEQAEEALAQVPANKVNDPAIAAARAAIELVRQTADLGDTAELEAAVAADPADHQARFDLALALAAGNRQEEALAHLLEIVKRDRTWNEDGARKQLVQLFDAWGPTDPLTISGRRKLSAILFA</sequence>
<keyword evidence="5" id="KW-0676">Redox-active center</keyword>
<dbReference type="PROSITE" id="PS00194">
    <property type="entry name" value="THIOREDOXIN_1"/>
    <property type="match status" value="1"/>
</dbReference>
<dbReference type="GO" id="GO:0005829">
    <property type="term" value="C:cytosol"/>
    <property type="evidence" value="ECO:0007669"/>
    <property type="project" value="TreeGrafter"/>
</dbReference>
<dbReference type="Pfam" id="PF00085">
    <property type="entry name" value="Thioredoxin"/>
    <property type="match status" value="1"/>
</dbReference>
<dbReference type="Proteomes" id="UP000606044">
    <property type="component" value="Unassembled WGS sequence"/>
</dbReference>
<evidence type="ECO:0000259" key="7">
    <source>
        <dbReference type="PROSITE" id="PS51352"/>
    </source>
</evidence>
<dbReference type="Gene3D" id="3.40.30.10">
    <property type="entry name" value="Glutaredoxin"/>
    <property type="match status" value="1"/>
</dbReference>
<dbReference type="CDD" id="cd02947">
    <property type="entry name" value="TRX_family"/>
    <property type="match status" value="1"/>
</dbReference>
<dbReference type="SUPFAM" id="SSF52833">
    <property type="entry name" value="Thioredoxin-like"/>
    <property type="match status" value="1"/>
</dbReference>
<dbReference type="InterPro" id="IPR011990">
    <property type="entry name" value="TPR-like_helical_dom_sf"/>
</dbReference>
<dbReference type="NCBIfam" id="TIGR01068">
    <property type="entry name" value="thioredoxin"/>
    <property type="match status" value="1"/>
</dbReference>
<dbReference type="InterPro" id="IPR036249">
    <property type="entry name" value="Thioredoxin-like_sf"/>
</dbReference>
<dbReference type="AlphaFoldDB" id="A0A917BJF1"/>
<evidence type="ECO:0000313" key="9">
    <source>
        <dbReference type="Proteomes" id="UP000606044"/>
    </source>
</evidence>
<comment type="caution">
    <text evidence="8">The sequence shown here is derived from an EMBL/GenBank/DDBJ whole genome shotgun (WGS) entry which is preliminary data.</text>
</comment>
<reference evidence="8" key="2">
    <citation type="submission" date="2020-09" db="EMBL/GenBank/DDBJ databases">
        <authorList>
            <person name="Sun Q."/>
            <person name="Sedlacek I."/>
        </authorList>
    </citation>
    <scope>NUCLEOTIDE SEQUENCE</scope>
    <source>
        <strain evidence="8">CCM 7897</strain>
    </source>
</reference>
<dbReference type="InterPro" id="IPR013766">
    <property type="entry name" value="Thioredoxin_domain"/>
</dbReference>
<dbReference type="PROSITE" id="PS51352">
    <property type="entry name" value="THIOREDOXIN_2"/>
    <property type="match status" value="1"/>
</dbReference>
<evidence type="ECO:0000256" key="1">
    <source>
        <dbReference type="ARBA" id="ARBA00008987"/>
    </source>
</evidence>
<dbReference type="InterPro" id="IPR005746">
    <property type="entry name" value="Thioredoxin"/>
</dbReference>
<evidence type="ECO:0000256" key="3">
    <source>
        <dbReference type="ARBA" id="ARBA00022982"/>
    </source>
</evidence>
<dbReference type="GO" id="GO:0006950">
    <property type="term" value="P:response to stress"/>
    <property type="evidence" value="ECO:0007669"/>
    <property type="project" value="UniProtKB-ARBA"/>
</dbReference>
<feature type="domain" description="Thioredoxin" evidence="7">
    <location>
        <begin position="5"/>
        <end position="126"/>
    </location>
</feature>
<keyword evidence="4" id="KW-1015">Disulfide bond</keyword>
<reference evidence="8" key="1">
    <citation type="journal article" date="2014" name="Int. J. Syst. Evol. Microbiol.">
        <title>Complete genome sequence of Corynebacterium casei LMG S-19264T (=DSM 44701T), isolated from a smear-ripened cheese.</title>
        <authorList>
            <consortium name="US DOE Joint Genome Institute (JGI-PGF)"/>
            <person name="Walter F."/>
            <person name="Albersmeier A."/>
            <person name="Kalinowski J."/>
            <person name="Ruckert C."/>
        </authorList>
    </citation>
    <scope>NUCLEOTIDE SEQUENCE</scope>
    <source>
        <strain evidence="8">CCM 7897</strain>
    </source>
</reference>
<evidence type="ECO:0000256" key="6">
    <source>
        <dbReference type="NCBIfam" id="TIGR01068"/>
    </source>
</evidence>
<protein>
    <recommendedName>
        <fullName evidence="6">Thioredoxin</fullName>
    </recommendedName>
</protein>
<dbReference type="GO" id="GO:0045454">
    <property type="term" value="P:cell redox homeostasis"/>
    <property type="evidence" value="ECO:0007669"/>
    <property type="project" value="TreeGrafter"/>
</dbReference>
<dbReference type="SUPFAM" id="SSF48452">
    <property type="entry name" value="TPR-like"/>
    <property type="match status" value="1"/>
</dbReference>
<keyword evidence="3" id="KW-0249">Electron transport</keyword>